<evidence type="ECO:0000256" key="4">
    <source>
        <dbReference type="ARBA" id="ARBA00022832"/>
    </source>
</evidence>
<dbReference type="SUPFAM" id="SSF56214">
    <property type="entry name" value="4'-phosphopantetheinyl transferase"/>
    <property type="match status" value="1"/>
</dbReference>
<evidence type="ECO:0000256" key="1">
    <source>
        <dbReference type="ARBA" id="ARBA00022516"/>
    </source>
</evidence>
<keyword evidence="7 8" id="KW-0275">Fatty acid biosynthesis</keyword>
<organism evidence="10 11">
    <name type="scientific">Actinomyces weissii</name>
    <dbReference type="NCBI Taxonomy" id="675090"/>
    <lineage>
        <taxon>Bacteria</taxon>
        <taxon>Bacillati</taxon>
        <taxon>Actinomycetota</taxon>
        <taxon>Actinomycetes</taxon>
        <taxon>Actinomycetales</taxon>
        <taxon>Actinomycetaceae</taxon>
        <taxon>Actinomyces</taxon>
    </lineage>
</organism>
<evidence type="ECO:0000256" key="6">
    <source>
        <dbReference type="ARBA" id="ARBA00023098"/>
    </source>
</evidence>
<sequence>MIVAVGTDVVEVARLAARLERHPGLQDRLFTTRERELCAGRPRSLAARLAAKEAVLKALGSALAHGPQRSPAAPPTGWRLTDIEVSTPPGAVPGLRLQGVTAQVAQAAGVRHWHLSLSHEGALALAFVVAEGDAPR</sequence>
<keyword evidence="1 8" id="KW-0444">Lipid biosynthesis</keyword>
<name>A0A7T7MA94_9ACTO</name>
<dbReference type="EC" id="2.7.8.7" evidence="8"/>
<dbReference type="EMBL" id="CP066802">
    <property type="protein sequence ID" value="QQM67791.1"/>
    <property type="molecule type" value="Genomic_DNA"/>
</dbReference>
<keyword evidence="11" id="KW-1185">Reference proteome</keyword>
<keyword evidence="6 8" id="KW-0443">Lipid metabolism</keyword>
<dbReference type="InterPro" id="IPR002582">
    <property type="entry name" value="ACPS"/>
</dbReference>
<evidence type="ECO:0000256" key="7">
    <source>
        <dbReference type="ARBA" id="ARBA00023160"/>
    </source>
</evidence>
<evidence type="ECO:0000256" key="2">
    <source>
        <dbReference type="ARBA" id="ARBA00022679"/>
    </source>
</evidence>
<dbReference type="GO" id="GO:0006633">
    <property type="term" value="P:fatty acid biosynthetic process"/>
    <property type="evidence" value="ECO:0007669"/>
    <property type="project" value="UniProtKB-UniRule"/>
</dbReference>
<reference evidence="10 11" key="1">
    <citation type="submission" date="2020-12" db="EMBL/GenBank/DDBJ databases">
        <authorList>
            <person name="Zhou J."/>
        </authorList>
    </citation>
    <scope>NUCLEOTIDE SEQUENCE [LARGE SCALE GENOMIC DNA]</scope>
    <source>
        <strain evidence="10 11">CCUG 61299</strain>
    </source>
</reference>
<dbReference type="AlphaFoldDB" id="A0A7T7MA94"/>
<evidence type="ECO:0000256" key="5">
    <source>
        <dbReference type="ARBA" id="ARBA00022842"/>
    </source>
</evidence>
<dbReference type="NCBIfam" id="TIGR00556">
    <property type="entry name" value="pantethn_trn"/>
    <property type="match status" value="1"/>
</dbReference>
<dbReference type="NCBIfam" id="NF000832">
    <property type="entry name" value="PRK00070.3-2"/>
    <property type="match status" value="1"/>
</dbReference>
<keyword evidence="5 8" id="KW-0460">Magnesium</keyword>
<evidence type="ECO:0000259" key="9">
    <source>
        <dbReference type="Pfam" id="PF01648"/>
    </source>
</evidence>
<comment type="function">
    <text evidence="8">Transfers the 4'-phosphopantetheine moiety from coenzyme A to a Ser of acyl-carrier-protein.</text>
</comment>
<keyword evidence="4 8" id="KW-0276">Fatty acid metabolism</keyword>
<protein>
    <recommendedName>
        <fullName evidence="8">Holo-[acyl-carrier-protein] synthase</fullName>
        <shortName evidence="8">Holo-ACP synthase</shortName>
        <ecNumber evidence="8">2.7.8.7</ecNumber>
    </recommendedName>
    <alternativeName>
        <fullName evidence="8">4'-phosphopantetheinyl transferase AcpS</fullName>
    </alternativeName>
</protein>
<comment type="subcellular location">
    <subcellularLocation>
        <location evidence="8">Cytoplasm</location>
    </subcellularLocation>
</comment>
<comment type="catalytic activity">
    <reaction evidence="8">
        <text>apo-[ACP] + CoA = holo-[ACP] + adenosine 3',5'-bisphosphate + H(+)</text>
        <dbReference type="Rhea" id="RHEA:12068"/>
        <dbReference type="Rhea" id="RHEA-COMP:9685"/>
        <dbReference type="Rhea" id="RHEA-COMP:9690"/>
        <dbReference type="ChEBI" id="CHEBI:15378"/>
        <dbReference type="ChEBI" id="CHEBI:29999"/>
        <dbReference type="ChEBI" id="CHEBI:57287"/>
        <dbReference type="ChEBI" id="CHEBI:58343"/>
        <dbReference type="ChEBI" id="CHEBI:64479"/>
        <dbReference type="EC" id="2.7.8.7"/>
    </reaction>
</comment>
<gene>
    <name evidence="8" type="primary">acpS</name>
    <name evidence="10" type="ORF">JG540_02590</name>
</gene>
<keyword evidence="3 8" id="KW-0479">Metal-binding</keyword>
<dbReference type="Gene3D" id="3.90.470.20">
    <property type="entry name" value="4'-phosphopantetheinyl transferase domain"/>
    <property type="match status" value="1"/>
</dbReference>
<dbReference type="HAMAP" id="MF_00101">
    <property type="entry name" value="AcpS"/>
    <property type="match status" value="1"/>
</dbReference>
<evidence type="ECO:0000313" key="11">
    <source>
        <dbReference type="Proteomes" id="UP000595895"/>
    </source>
</evidence>
<dbReference type="GO" id="GO:0008897">
    <property type="term" value="F:holo-[acyl-carrier-protein] synthase activity"/>
    <property type="evidence" value="ECO:0007669"/>
    <property type="project" value="UniProtKB-UniRule"/>
</dbReference>
<dbReference type="Pfam" id="PF01648">
    <property type="entry name" value="ACPS"/>
    <property type="match status" value="1"/>
</dbReference>
<comment type="cofactor">
    <cofactor evidence="8">
        <name>Mg(2+)</name>
        <dbReference type="ChEBI" id="CHEBI:18420"/>
    </cofactor>
</comment>
<evidence type="ECO:0000256" key="3">
    <source>
        <dbReference type="ARBA" id="ARBA00022723"/>
    </source>
</evidence>
<keyword evidence="2 8" id="KW-0808">Transferase</keyword>
<feature type="domain" description="4'-phosphopantetheinyl transferase" evidence="9">
    <location>
        <begin position="4"/>
        <end position="118"/>
    </location>
</feature>
<dbReference type="GO" id="GO:0000287">
    <property type="term" value="F:magnesium ion binding"/>
    <property type="evidence" value="ECO:0007669"/>
    <property type="project" value="UniProtKB-UniRule"/>
</dbReference>
<accession>A0A7T7MA94</accession>
<dbReference type="GO" id="GO:0005737">
    <property type="term" value="C:cytoplasm"/>
    <property type="evidence" value="ECO:0007669"/>
    <property type="project" value="UniProtKB-SubCell"/>
</dbReference>
<dbReference type="InterPro" id="IPR004568">
    <property type="entry name" value="Ppantetheine-prot_Trfase_dom"/>
</dbReference>
<proteinExistence type="inferred from homology"/>
<comment type="similarity">
    <text evidence="8">Belongs to the P-Pant transferase superfamily. AcpS family.</text>
</comment>
<feature type="binding site" evidence="8">
    <location>
        <position position="8"/>
    </location>
    <ligand>
        <name>Mg(2+)</name>
        <dbReference type="ChEBI" id="CHEBI:18420"/>
    </ligand>
</feature>
<dbReference type="InterPro" id="IPR037143">
    <property type="entry name" value="4-PPantetheinyl_Trfase_dom_sf"/>
</dbReference>
<evidence type="ECO:0000256" key="8">
    <source>
        <dbReference type="HAMAP-Rule" id="MF_00101"/>
    </source>
</evidence>
<keyword evidence="8" id="KW-0963">Cytoplasm</keyword>
<dbReference type="KEGG" id="awe:JG540_02590"/>
<evidence type="ECO:0000313" key="10">
    <source>
        <dbReference type="EMBL" id="QQM67791.1"/>
    </source>
</evidence>
<dbReference type="Proteomes" id="UP000595895">
    <property type="component" value="Chromosome"/>
</dbReference>
<feature type="binding site" evidence="8">
    <location>
        <position position="53"/>
    </location>
    <ligand>
        <name>Mg(2+)</name>
        <dbReference type="ChEBI" id="CHEBI:18420"/>
    </ligand>
</feature>
<dbReference type="InterPro" id="IPR008278">
    <property type="entry name" value="4-PPantetheinyl_Trfase_dom"/>
</dbReference>